<gene>
    <name evidence="1" type="ORF">NLU14_12985</name>
</gene>
<evidence type="ECO:0000313" key="2">
    <source>
        <dbReference type="Proteomes" id="UP001143391"/>
    </source>
</evidence>
<dbReference type="EMBL" id="JANCMW010000007">
    <property type="protein sequence ID" value="MDF0751138.1"/>
    <property type="molecule type" value="Genomic_DNA"/>
</dbReference>
<dbReference type="Proteomes" id="UP001143391">
    <property type="component" value="Unassembled WGS sequence"/>
</dbReference>
<protein>
    <submittedName>
        <fullName evidence="1">Uncharacterized protein</fullName>
    </submittedName>
</protein>
<accession>A0ABT5YBU5</accession>
<proteinExistence type="predicted"/>
<sequence length="128" mass="14588">MLKELWRKLGSELSHSGCSNVADGQYGNAGAKANHGEFRILPHMTHTGEFHLERLTGILKGRYGKTFQNNGDESIRDLIHFASRIQDQDVQRELLLFYLNCSPVVQEYLRSDEVLAENHFLSRNSGKE</sequence>
<name>A0ABT5YBU5_9GAMM</name>
<reference evidence="1" key="1">
    <citation type="submission" date="2022-07" db="EMBL/GenBank/DDBJ databases">
        <title>Marinobacter iranensis a new bacterium isolate from a hipersaline lake in Iran.</title>
        <authorList>
            <person name="Mohammad A.M.A."/>
            <person name="Cristina S.-P."/>
            <person name="Antonio V."/>
        </authorList>
    </citation>
    <scope>NUCLEOTIDE SEQUENCE</scope>
    <source>
        <strain evidence="1">71-i</strain>
    </source>
</reference>
<keyword evidence="2" id="KW-1185">Reference proteome</keyword>
<organism evidence="1 2">
    <name type="scientific">Marinobacter iranensis</name>
    <dbReference type="NCBI Taxonomy" id="2962607"/>
    <lineage>
        <taxon>Bacteria</taxon>
        <taxon>Pseudomonadati</taxon>
        <taxon>Pseudomonadota</taxon>
        <taxon>Gammaproteobacteria</taxon>
        <taxon>Pseudomonadales</taxon>
        <taxon>Marinobacteraceae</taxon>
        <taxon>Marinobacter</taxon>
    </lineage>
</organism>
<evidence type="ECO:0000313" key="1">
    <source>
        <dbReference type="EMBL" id="MDF0751138.1"/>
    </source>
</evidence>
<dbReference type="RefSeq" id="WP_275707180.1">
    <property type="nucleotide sequence ID" value="NZ_JANCMW010000007.1"/>
</dbReference>
<comment type="caution">
    <text evidence="1">The sequence shown here is derived from an EMBL/GenBank/DDBJ whole genome shotgun (WGS) entry which is preliminary data.</text>
</comment>